<protein>
    <recommendedName>
        <fullName evidence="3">DUF3052 domain-containing protein</fullName>
    </recommendedName>
</protein>
<name>A0A8J3QWD1_9ACTN</name>
<proteinExistence type="predicted"/>
<dbReference type="RefSeq" id="WP_203920585.1">
    <property type="nucleotide sequence ID" value="NZ_BONZ01000049.1"/>
</dbReference>
<evidence type="ECO:0000313" key="2">
    <source>
        <dbReference type="Proteomes" id="UP000642748"/>
    </source>
</evidence>
<reference evidence="1" key="1">
    <citation type="submission" date="2021-01" db="EMBL/GenBank/DDBJ databases">
        <title>Whole genome shotgun sequence of Rugosimonospora africana NBRC 104875.</title>
        <authorList>
            <person name="Komaki H."/>
            <person name="Tamura T."/>
        </authorList>
    </citation>
    <scope>NUCLEOTIDE SEQUENCE</scope>
    <source>
        <strain evidence="1">NBRC 104875</strain>
    </source>
</reference>
<keyword evidence="2" id="KW-1185">Reference proteome</keyword>
<dbReference type="Proteomes" id="UP000642748">
    <property type="component" value="Unassembled WGS sequence"/>
</dbReference>
<accession>A0A8J3QWD1</accession>
<dbReference type="AlphaFoldDB" id="A0A8J3QWD1"/>
<dbReference type="EMBL" id="BONZ01000049">
    <property type="protein sequence ID" value="GIH17033.1"/>
    <property type="molecule type" value="Genomic_DNA"/>
</dbReference>
<sequence>MSATAGQAADGVRSLADRFGIEPGMVVMEMGYDDDVDEDLRDALIDRCGELVDEDTDEVVDIVLLWWRDGDGDLVDTLVDAIAPLADNGAVWLLTPKAGRPGHVEPSEITESAPTAGLQQTSIISAGKDWSGARLVAPRAARSKR</sequence>
<evidence type="ECO:0008006" key="3">
    <source>
        <dbReference type="Google" id="ProtNLM"/>
    </source>
</evidence>
<gene>
    <name evidence="1" type="ORF">Raf01_52050</name>
</gene>
<dbReference type="InterPro" id="IPR021412">
    <property type="entry name" value="DUF3052"/>
</dbReference>
<evidence type="ECO:0000313" key="1">
    <source>
        <dbReference type="EMBL" id="GIH17033.1"/>
    </source>
</evidence>
<dbReference type="Pfam" id="PF11253">
    <property type="entry name" value="DUF3052"/>
    <property type="match status" value="1"/>
</dbReference>
<organism evidence="1 2">
    <name type="scientific">Rugosimonospora africana</name>
    <dbReference type="NCBI Taxonomy" id="556532"/>
    <lineage>
        <taxon>Bacteria</taxon>
        <taxon>Bacillati</taxon>
        <taxon>Actinomycetota</taxon>
        <taxon>Actinomycetes</taxon>
        <taxon>Micromonosporales</taxon>
        <taxon>Micromonosporaceae</taxon>
        <taxon>Rugosimonospora</taxon>
    </lineage>
</organism>
<comment type="caution">
    <text evidence="1">The sequence shown here is derived from an EMBL/GenBank/DDBJ whole genome shotgun (WGS) entry which is preliminary data.</text>
</comment>